<keyword evidence="2" id="KW-0496">Mitochondrion</keyword>
<dbReference type="AlphaFoldDB" id="A0A140DJ73"/>
<sequence>MWLVGSVLVGLVFAFGGVLRSVGVLCMGVFMCLVSWVGLFGCEGALVVGIVYLSGMGVIMVYLSAMEMWFEGGILMGVVLVVGGGLFGVEWGLGGQVVSVAGVSITLGEGVGSVEGVVVCSLVLGVAFFLVCNFMGWSFVSVRGV</sequence>
<feature type="transmembrane region" description="Helical" evidence="1">
    <location>
        <begin position="74"/>
        <end position="94"/>
    </location>
</feature>
<evidence type="ECO:0000256" key="1">
    <source>
        <dbReference type="SAM" id="Phobius"/>
    </source>
</evidence>
<feature type="transmembrane region" description="Helical" evidence="1">
    <location>
        <begin position="114"/>
        <end position="140"/>
    </location>
</feature>
<evidence type="ECO:0000313" key="2">
    <source>
        <dbReference type="EMBL" id="AMK47827.1"/>
    </source>
</evidence>
<dbReference type="GeneID" id="27111571"/>
<organism evidence="2">
    <name type="scientific">Polyacanthorhynchus caballeroi</name>
    <dbReference type="NCBI Taxonomy" id="178082"/>
    <lineage>
        <taxon>Eukaryota</taxon>
        <taxon>Metazoa</taxon>
        <taxon>Spiralia</taxon>
        <taxon>Lophotrochozoa</taxon>
        <taxon>Acanthocephala</taxon>
        <taxon>Polyacanthocephala</taxon>
        <taxon>Polyacanthorhynchidae</taxon>
        <taxon>Polyacanthorhynchus</taxon>
    </lineage>
</organism>
<name>A0A140DJ73_9BILA</name>
<reference evidence="2" key="1">
    <citation type="journal article" date="2016" name="Zool. Scr.">
        <title>Mitogenomic phylogeny of Acanthocephala reveals novel Class relationships.</title>
        <authorList>
            <person name="Gazi M."/>
            <person name="Kim J."/>
            <person name="Garcia-Varela M."/>
            <person name="Park C."/>
            <person name="Littlewood D.J."/>
            <person name="Park J.-K."/>
        </authorList>
    </citation>
    <scope>NUCLEOTIDE SEQUENCE</scope>
</reference>
<feature type="transmembrane region" description="Helical" evidence="1">
    <location>
        <begin position="36"/>
        <end position="62"/>
    </location>
</feature>
<accession>A0A140DJ73</accession>
<protein>
    <submittedName>
        <fullName evidence="2">NADH dehydrogenase subunit 6</fullName>
    </submittedName>
</protein>
<geneLocation type="mitochondrion" evidence="2"/>
<proteinExistence type="predicted"/>
<dbReference type="CTD" id="4541"/>
<keyword evidence="1" id="KW-0812">Transmembrane</keyword>
<keyword evidence="1" id="KW-0472">Membrane</keyword>
<gene>
    <name evidence="2" type="primary">ND6</name>
</gene>
<dbReference type="RefSeq" id="YP_009241131.1">
    <property type="nucleotide sequence ID" value="NC_029766.1"/>
</dbReference>
<keyword evidence="1" id="KW-1133">Transmembrane helix</keyword>
<dbReference type="EMBL" id="KT592358">
    <property type="protein sequence ID" value="AMK47827.1"/>
    <property type="molecule type" value="Genomic_DNA"/>
</dbReference>